<evidence type="ECO:0000256" key="10">
    <source>
        <dbReference type="ARBA" id="ARBA00023125"/>
    </source>
</evidence>
<dbReference type="GO" id="GO:0007059">
    <property type="term" value="P:chromosome segregation"/>
    <property type="evidence" value="ECO:0007669"/>
    <property type="project" value="UniProtKB-KW"/>
</dbReference>
<dbReference type="InterPro" id="IPR027417">
    <property type="entry name" value="P-loop_NTPase"/>
</dbReference>
<dbReference type="GO" id="GO:0051301">
    <property type="term" value="P:cell division"/>
    <property type="evidence" value="ECO:0007669"/>
    <property type="project" value="UniProtKB-KW"/>
</dbReference>
<evidence type="ECO:0000313" key="20">
    <source>
        <dbReference type="Proteomes" id="UP001199355"/>
    </source>
</evidence>
<keyword evidence="11 17" id="KW-0472">Membrane</keyword>
<feature type="compositionally biased region" description="Basic and acidic residues" evidence="16">
    <location>
        <begin position="217"/>
        <end position="271"/>
    </location>
</feature>
<feature type="region of interest" description="Disordered" evidence="16">
    <location>
        <begin position="1"/>
        <end position="33"/>
    </location>
</feature>
<feature type="region of interest" description="Disordered" evidence="16">
    <location>
        <begin position="504"/>
        <end position="592"/>
    </location>
</feature>
<evidence type="ECO:0000256" key="14">
    <source>
        <dbReference type="ARBA" id="ARBA00025923"/>
    </source>
</evidence>
<feature type="transmembrane region" description="Helical" evidence="17">
    <location>
        <begin position="113"/>
        <end position="131"/>
    </location>
</feature>
<dbReference type="SMART" id="SM00382">
    <property type="entry name" value="AAA"/>
    <property type="match status" value="1"/>
</dbReference>
<evidence type="ECO:0000256" key="11">
    <source>
        <dbReference type="ARBA" id="ARBA00023136"/>
    </source>
</evidence>
<name>A0AAE3ARF1_9FIRM</name>
<keyword evidence="20" id="KW-1185">Reference proteome</keyword>
<evidence type="ECO:0000256" key="4">
    <source>
        <dbReference type="ARBA" id="ARBA00022618"/>
    </source>
</evidence>
<dbReference type="GO" id="GO:0003677">
    <property type="term" value="F:DNA binding"/>
    <property type="evidence" value="ECO:0007669"/>
    <property type="project" value="UniProtKB-KW"/>
</dbReference>
<evidence type="ECO:0000256" key="5">
    <source>
        <dbReference type="ARBA" id="ARBA00022692"/>
    </source>
</evidence>
<dbReference type="EMBL" id="JAJEQF010000002">
    <property type="protein sequence ID" value="MCC2166438.1"/>
    <property type="molecule type" value="Genomic_DNA"/>
</dbReference>
<dbReference type="SUPFAM" id="SSF46785">
    <property type="entry name" value="Winged helix' DNA-binding domain"/>
    <property type="match status" value="1"/>
</dbReference>
<comment type="similarity">
    <text evidence="2">Belongs to the FtsK/SpoIIIE/SftA family.</text>
</comment>
<evidence type="ECO:0000256" key="2">
    <source>
        <dbReference type="ARBA" id="ARBA00006474"/>
    </source>
</evidence>
<comment type="caution">
    <text evidence="19">The sequence shown here is derived from an EMBL/GenBank/DDBJ whole genome shotgun (WGS) entry which is preliminary data.</text>
</comment>
<dbReference type="InterPro" id="IPR002543">
    <property type="entry name" value="FtsK_dom"/>
</dbReference>
<dbReference type="InterPro" id="IPR003593">
    <property type="entry name" value="AAA+_ATPase"/>
</dbReference>
<feature type="region of interest" description="Disordered" evidence="16">
    <location>
        <begin position="217"/>
        <end position="300"/>
    </location>
</feature>
<feature type="compositionally biased region" description="Polar residues" evidence="16">
    <location>
        <begin position="540"/>
        <end position="549"/>
    </location>
</feature>
<gene>
    <name evidence="19" type="ORF">LKD45_01780</name>
</gene>
<keyword evidence="9 17" id="KW-1133">Transmembrane helix</keyword>
<dbReference type="Pfam" id="PF09397">
    <property type="entry name" value="FtsK_gamma"/>
    <property type="match status" value="1"/>
</dbReference>
<keyword evidence="4" id="KW-0132">Cell division</keyword>
<feature type="compositionally biased region" description="Basic and acidic residues" evidence="16">
    <location>
        <begin position="573"/>
        <end position="582"/>
    </location>
</feature>
<dbReference type="CDD" id="cd01127">
    <property type="entry name" value="TrwB_TraG_TraD_VirD4"/>
    <property type="match status" value="1"/>
</dbReference>
<evidence type="ECO:0000256" key="15">
    <source>
        <dbReference type="PROSITE-ProRule" id="PRU00289"/>
    </source>
</evidence>
<dbReference type="Pfam" id="PF01580">
    <property type="entry name" value="FtsK_SpoIIIE"/>
    <property type="match status" value="1"/>
</dbReference>
<evidence type="ECO:0000256" key="7">
    <source>
        <dbReference type="ARBA" id="ARBA00022829"/>
    </source>
</evidence>
<dbReference type="InterPro" id="IPR050206">
    <property type="entry name" value="FtsK/SpoIIIE/SftA"/>
</dbReference>
<comment type="subunit">
    <text evidence="14">Homohexamer. Forms a ring that surrounds DNA.</text>
</comment>
<feature type="binding site" evidence="15">
    <location>
        <begin position="747"/>
        <end position="754"/>
    </location>
    <ligand>
        <name>ATP</name>
        <dbReference type="ChEBI" id="CHEBI:30616"/>
    </ligand>
</feature>
<evidence type="ECO:0000256" key="1">
    <source>
        <dbReference type="ARBA" id="ARBA00004651"/>
    </source>
</evidence>
<dbReference type="InterPro" id="IPR036390">
    <property type="entry name" value="WH_DNA-bd_sf"/>
</dbReference>
<evidence type="ECO:0000313" key="19">
    <source>
        <dbReference type="EMBL" id="MCC2166438.1"/>
    </source>
</evidence>
<comment type="subcellular location">
    <subcellularLocation>
        <location evidence="1">Cell membrane</location>
        <topology evidence="1">Multi-pass membrane protein</topology>
    </subcellularLocation>
</comment>
<dbReference type="InterPro" id="IPR041027">
    <property type="entry name" value="FtsK_alpha"/>
</dbReference>
<evidence type="ECO:0000256" key="8">
    <source>
        <dbReference type="ARBA" id="ARBA00022840"/>
    </source>
</evidence>
<keyword evidence="3" id="KW-1003">Cell membrane</keyword>
<dbReference type="InterPro" id="IPR018541">
    <property type="entry name" value="Ftsk_gamma"/>
</dbReference>
<keyword evidence="5 17" id="KW-0812">Transmembrane</keyword>
<dbReference type="InterPro" id="IPR025199">
    <property type="entry name" value="FtsK_4TM"/>
</dbReference>
<keyword evidence="10" id="KW-0238">DNA-binding</keyword>
<dbReference type="PROSITE" id="PS50901">
    <property type="entry name" value="FTSK"/>
    <property type="match status" value="1"/>
</dbReference>
<dbReference type="Gene3D" id="1.10.10.10">
    <property type="entry name" value="Winged helix-like DNA-binding domain superfamily/Winged helix DNA-binding domain"/>
    <property type="match status" value="1"/>
</dbReference>
<dbReference type="Gene3D" id="3.30.980.40">
    <property type="match status" value="1"/>
</dbReference>
<evidence type="ECO:0000256" key="16">
    <source>
        <dbReference type="SAM" id="MobiDB-lite"/>
    </source>
</evidence>
<feature type="transmembrane region" description="Helical" evidence="17">
    <location>
        <begin position="170"/>
        <end position="191"/>
    </location>
</feature>
<keyword evidence="6 15" id="KW-0547">Nucleotide-binding</keyword>
<dbReference type="PANTHER" id="PTHR22683">
    <property type="entry name" value="SPORULATION PROTEIN RELATED"/>
    <property type="match status" value="1"/>
</dbReference>
<comment type="function">
    <text evidence="13">Essential cell division protein that coordinates cell division and chromosome segregation. The N-terminus is involved in assembly of the cell-division machinery. The C-terminus functions as a DNA motor that moves dsDNA in an ATP-dependent manner towards the dif recombination site, which is located within the replication terminus region. Required for activation of the Xer recombinase, allowing activation of chromosome unlinking by recombination.</text>
</comment>
<evidence type="ECO:0000256" key="6">
    <source>
        <dbReference type="ARBA" id="ARBA00022741"/>
    </source>
</evidence>
<accession>A0AAE3ARF1</accession>
<dbReference type="Proteomes" id="UP001199355">
    <property type="component" value="Unassembled WGS sequence"/>
</dbReference>
<organism evidence="19 20">
    <name type="scientific">Gallintestinimicrobium propionicum</name>
    <dbReference type="NCBI Taxonomy" id="2981770"/>
    <lineage>
        <taxon>Bacteria</taxon>
        <taxon>Bacillati</taxon>
        <taxon>Bacillota</taxon>
        <taxon>Clostridia</taxon>
        <taxon>Lachnospirales</taxon>
        <taxon>Lachnospiraceae</taxon>
        <taxon>Gallintestinimicrobium</taxon>
    </lineage>
</organism>
<sequence>MASTASKGRKKTPAKTGRGGAKGGKQKTTRKPSAAELQAQSAITSEIILIGVLALTILLFLCNFGVIGVIGNQISRVMFGIFGTMAYALPVLAFIAIAFGISNQGNRIASMKLTAGIILFFLLGVVCSLLFQGGTLSMDYSIRELYLESAQKRLGGGVISGSLAWGLHRLLGMVGTVLLLLVLVIICTVIITERSFVNGVKTSGRYVYETARSDAQRYRERSERRRKESEERYEQRRQANEERSKRLRQENEERFEKRREEELAREKERKQLARQKQLNAEQQREAKQRRKEEAQARQDADQIFRMEKKSTGIMADTTLRKASVGRREDMHEITITENSGQVTEQYTVRPVSVNLDADRRNETFPDAAVASGAAVLATSSIITAEESIPAAAADASGSALMSHVRIHSAYLNNDSDTTPVPQDNTAEPADAFLSGMQDPVTSQPQADVYQDMKEVHYLEPKQPQQTEAFVPLESRVETSVVETSAPEVPLHMDTQPACASQKLAPAQELEQSDSDKFDAVPPKLPGDDNKDTAGEPTVLPAQNLQSTGVQRPKAVPPKAPQTATEATVVGQELAKKQKEQEKQAAQQPPKPVVYHYPPLSLLHKSNNANNMDSECELRETAKHLEDTLQTFGVKVTVTDISQGPTVTRYELQPDHGVKVSKILGLADDIKLNLAATDIRIEAPIPGKAAIGIEVPNKETMAVGLRELLETDAFSNFPSKIAFAVGKDIAGKVVVSDIAKMPHMLIAGSTGSGKSVCINTLIMSILYKAKPSEVKLILVDPKVVELSVYNGIPHLLIPVVTDPKKASAALQWGVAEMTDRYQKFADSNVRDLKGYNKKLEERRQKGEEGIPNDLPQIVIIVDELADLMMVAPGEVEEAICRLAQLARAAGIHLIIATQRPSVDVITGLIKANMPSRVAFAVSSGVDSRTILDMNGAEKLLGKGDMLFYPQGYSKPVRVQGAFVSDNEVSDVVDFLKNQNIGNVYDASNEIEEKMKSIGTSSGSATSGSSGPEYDAYFADAGRFIIEKDKASIGMLQRVFKIGFNRAARLMDQLAEVGVVGEEEGTKPRKVLMTETEFEQLVEEIL</sequence>
<dbReference type="SUPFAM" id="SSF52540">
    <property type="entry name" value="P-loop containing nucleoside triphosphate hydrolases"/>
    <property type="match status" value="1"/>
</dbReference>
<dbReference type="GO" id="GO:0005524">
    <property type="term" value="F:ATP binding"/>
    <property type="evidence" value="ECO:0007669"/>
    <property type="project" value="UniProtKB-UniRule"/>
</dbReference>
<protein>
    <submittedName>
        <fullName evidence="19">DNA translocase FtsK 4TM domain-containing protein</fullName>
    </submittedName>
</protein>
<dbReference type="InterPro" id="IPR036388">
    <property type="entry name" value="WH-like_DNA-bd_sf"/>
</dbReference>
<keyword evidence="7" id="KW-0159">Chromosome partition</keyword>
<evidence type="ECO:0000256" key="9">
    <source>
        <dbReference type="ARBA" id="ARBA00022989"/>
    </source>
</evidence>
<evidence type="ECO:0000259" key="18">
    <source>
        <dbReference type="PROSITE" id="PS50901"/>
    </source>
</evidence>
<dbReference type="SMART" id="SM00843">
    <property type="entry name" value="Ftsk_gamma"/>
    <property type="match status" value="1"/>
</dbReference>
<reference evidence="19 20" key="1">
    <citation type="submission" date="2021-10" db="EMBL/GenBank/DDBJ databases">
        <title>Anaerobic single-cell dispensing facilitates the cultivation of human gut bacteria.</title>
        <authorList>
            <person name="Afrizal A."/>
        </authorList>
    </citation>
    <scope>NUCLEOTIDE SEQUENCE [LARGE SCALE GENOMIC DNA]</scope>
    <source>
        <strain evidence="19 20">CLA-AA-H244</strain>
    </source>
</reference>
<feature type="transmembrane region" description="Helical" evidence="17">
    <location>
        <begin position="47"/>
        <end position="71"/>
    </location>
</feature>
<evidence type="ECO:0000256" key="13">
    <source>
        <dbReference type="ARBA" id="ARBA00024986"/>
    </source>
</evidence>
<keyword evidence="12" id="KW-0131">Cell cycle</keyword>
<evidence type="ECO:0000256" key="17">
    <source>
        <dbReference type="SAM" id="Phobius"/>
    </source>
</evidence>
<proteinExistence type="inferred from homology"/>
<keyword evidence="8 15" id="KW-0067">ATP-binding</keyword>
<dbReference type="GO" id="GO:0005886">
    <property type="term" value="C:plasma membrane"/>
    <property type="evidence" value="ECO:0007669"/>
    <property type="project" value="UniProtKB-SubCell"/>
</dbReference>
<feature type="domain" description="FtsK" evidence="18">
    <location>
        <begin position="729"/>
        <end position="927"/>
    </location>
</feature>
<dbReference type="Pfam" id="PF17854">
    <property type="entry name" value="FtsK_alpha"/>
    <property type="match status" value="1"/>
</dbReference>
<dbReference type="RefSeq" id="WP_308727573.1">
    <property type="nucleotide sequence ID" value="NZ_JAJEQF010000002.1"/>
</dbReference>
<feature type="compositionally biased region" description="Basic and acidic residues" evidence="16">
    <location>
        <begin position="282"/>
        <end position="300"/>
    </location>
</feature>
<evidence type="ECO:0000256" key="12">
    <source>
        <dbReference type="ARBA" id="ARBA00023306"/>
    </source>
</evidence>
<dbReference type="Gene3D" id="3.40.50.300">
    <property type="entry name" value="P-loop containing nucleotide triphosphate hydrolases"/>
    <property type="match status" value="1"/>
</dbReference>
<feature type="transmembrane region" description="Helical" evidence="17">
    <location>
        <begin position="77"/>
        <end position="101"/>
    </location>
</feature>
<dbReference type="Pfam" id="PF13491">
    <property type="entry name" value="FtsK_4TM"/>
    <property type="match status" value="1"/>
</dbReference>
<dbReference type="AlphaFoldDB" id="A0AAE3ARF1"/>
<evidence type="ECO:0000256" key="3">
    <source>
        <dbReference type="ARBA" id="ARBA00022475"/>
    </source>
</evidence>
<dbReference type="PANTHER" id="PTHR22683:SF41">
    <property type="entry name" value="DNA TRANSLOCASE FTSK"/>
    <property type="match status" value="1"/>
</dbReference>